<reference evidence="1" key="1">
    <citation type="submission" date="2014-11" db="EMBL/GenBank/DDBJ databases">
        <authorList>
            <person name="Amaro Gonzalez C."/>
        </authorList>
    </citation>
    <scope>NUCLEOTIDE SEQUENCE</scope>
</reference>
<reference evidence="1" key="2">
    <citation type="journal article" date="2015" name="Fish Shellfish Immunol.">
        <title>Early steps in the European eel (Anguilla anguilla)-Vibrio vulnificus interaction in the gills: Role of the RtxA13 toxin.</title>
        <authorList>
            <person name="Callol A."/>
            <person name="Pajuelo D."/>
            <person name="Ebbesson L."/>
            <person name="Teles M."/>
            <person name="MacKenzie S."/>
            <person name="Amaro C."/>
        </authorList>
    </citation>
    <scope>NUCLEOTIDE SEQUENCE</scope>
</reference>
<organism evidence="1">
    <name type="scientific">Anguilla anguilla</name>
    <name type="common">European freshwater eel</name>
    <name type="synonym">Muraena anguilla</name>
    <dbReference type="NCBI Taxonomy" id="7936"/>
    <lineage>
        <taxon>Eukaryota</taxon>
        <taxon>Metazoa</taxon>
        <taxon>Chordata</taxon>
        <taxon>Craniata</taxon>
        <taxon>Vertebrata</taxon>
        <taxon>Euteleostomi</taxon>
        <taxon>Actinopterygii</taxon>
        <taxon>Neopterygii</taxon>
        <taxon>Teleostei</taxon>
        <taxon>Anguilliformes</taxon>
        <taxon>Anguillidae</taxon>
        <taxon>Anguilla</taxon>
    </lineage>
</organism>
<name>A0A0E9WF66_ANGAN</name>
<sequence>MLHSYPVINCSKPTNCPLVTVAKISDHVNDRID</sequence>
<protein>
    <submittedName>
        <fullName evidence="1">Uncharacterized protein</fullName>
    </submittedName>
</protein>
<dbReference type="EMBL" id="GBXM01019646">
    <property type="protein sequence ID" value="JAH88931.1"/>
    <property type="molecule type" value="Transcribed_RNA"/>
</dbReference>
<dbReference type="AlphaFoldDB" id="A0A0E9WF66"/>
<evidence type="ECO:0000313" key="1">
    <source>
        <dbReference type="EMBL" id="JAH88931.1"/>
    </source>
</evidence>
<proteinExistence type="predicted"/>
<accession>A0A0E9WF66</accession>